<dbReference type="RefSeq" id="WP_179551818.1">
    <property type="nucleotide sequence ID" value="NZ_JACCFI010000001.1"/>
</dbReference>
<reference evidence="2 3" key="1">
    <citation type="submission" date="2020-07" db="EMBL/GenBank/DDBJ databases">
        <title>Sequencing the genomes of 1000 actinobacteria strains.</title>
        <authorList>
            <person name="Klenk H.-P."/>
        </authorList>
    </citation>
    <scope>NUCLEOTIDE SEQUENCE [LARGE SCALE GENOMIC DNA]</scope>
    <source>
        <strain evidence="2 3">DSM 8598</strain>
    </source>
</reference>
<keyword evidence="1" id="KW-1133">Transmembrane helix</keyword>
<evidence type="ECO:0000256" key="1">
    <source>
        <dbReference type="SAM" id="Phobius"/>
    </source>
</evidence>
<protein>
    <submittedName>
        <fullName evidence="2">Type II secretory pathway pseudopilin PulG</fullName>
    </submittedName>
</protein>
<sequence length="261" mass="26897">MTDDRIADLERLAYGSGTSDIEREDAVRELLELRALATDENAAADAGATTATTEPSGIDAAGAAGAAGLAVVPVASTAADPRRRTRRVIIAASAALVVGVFAGWQFGAREATQRAELAAAADSAFPGAQTQAEYLASFPVAADTLAARVFDRPATTADTPPNPWTDAVGEEQAEYRLLATRADGSPVYAARDGSDYCLLVVMPGGAGASSTCTDDGRFPPDGLHMGMGVEGEPDASVEVGWRPDGSLTMLVPPFEGWIPAE</sequence>
<evidence type="ECO:0000313" key="3">
    <source>
        <dbReference type="Proteomes" id="UP000549066"/>
    </source>
</evidence>
<proteinExistence type="predicted"/>
<dbReference type="AlphaFoldDB" id="A0A852WWJ8"/>
<accession>A0A852WWJ8</accession>
<organism evidence="2 3">
    <name type="scientific">Agromyces hippuratus</name>
    <dbReference type="NCBI Taxonomy" id="286438"/>
    <lineage>
        <taxon>Bacteria</taxon>
        <taxon>Bacillati</taxon>
        <taxon>Actinomycetota</taxon>
        <taxon>Actinomycetes</taxon>
        <taxon>Micrococcales</taxon>
        <taxon>Microbacteriaceae</taxon>
        <taxon>Agromyces</taxon>
    </lineage>
</organism>
<comment type="caution">
    <text evidence="2">The sequence shown here is derived from an EMBL/GenBank/DDBJ whole genome shotgun (WGS) entry which is preliminary data.</text>
</comment>
<evidence type="ECO:0000313" key="2">
    <source>
        <dbReference type="EMBL" id="NYG21948.1"/>
    </source>
</evidence>
<keyword evidence="3" id="KW-1185">Reference proteome</keyword>
<keyword evidence="1" id="KW-0812">Transmembrane</keyword>
<feature type="transmembrane region" description="Helical" evidence="1">
    <location>
        <begin position="88"/>
        <end position="107"/>
    </location>
</feature>
<keyword evidence="1" id="KW-0472">Membrane</keyword>
<gene>
    <name evidence="2" type="ORF">BJY17_002695</name>
</gene>
<dbReference type="Proteomes" id="UP000549066">
    <property type="component" value="Unassembled WGS sequence"/>
</dbReference>
<dbReference type="EMBL" id="JACCFI010000001">
    <property type="protein sequence ID" value="NYG21948.1"/>
    <property type="molecule type" value="Genomic_DNA"/>
</dbReference>
<name>A0A852WWJ8_9MICO</name>